<dbReference type="OrthoDB" id="5288828at2759"/>
<dbReference type="AlphaFoldDB" id="A0A9P4YXW2"/>
<evidence type="ECO:0000259" key="2">
    <source>
        <dbReference type="Pfam" id="PF10056"/>
    </source>
</evidence>
<proteinExistence type="predicted"/>
<accession>A0A9P4YXW2</accession>
<feature type="compositionally biased region" description="Polar residues" evidence="1">
    <location>
        <begin position="343"/>
        <end position="352"/>
    </location>
</feature>
<dbReference type="RefSeq" id="XP_035322413.1">
    <property type="nucleotide sequence ID" value="XM_035468432.1"/>
</dbReference>
<feature type="compositionally biased region" description="Acidic residues" evidence="1">
    <location>
        <begin position="321"/>
        <end position="330"/>
    </location>
</feature>
<keyword evidence="4" id="KW-1185">Reference proteome</keyword>
<dbReference type="GeneID" id="55972687"/>
<reference evidence="3" key="1">
    <citation type="submission" date="2020-03" db="EMBL/GenBank/DDBJ databases">
        <title>Site-based positive gene gene selection in Geosmithia morbida across the United States reveals a broad range of putative effectors and factors for local host and environmental adapation.</title>
        <authorList>
            <person name="Onufrak A."/>
            <person name="Murdoch R.W."/>
            <person name="Gazis R."/>
            <person name="Huff M."/>
            <person name="Staton M."/>
            <person name="Klingeman W."/>
            <person name="Hadziabdic D."/>
        </authorList>
    </citation>
    <scope>NUCLEOTIDE SEQUENCE</scope>
    <source>
        <strain evidence="3">1262</strain>
    </source>
</reference>
<comment type="caution">
    <text evidence="3">The sequence shown here is derived from an EMBL/GenBank/DDBJ whole genome shotgun (WGS) entry which is preliminary data.</text>
</comment>
<evidence type="ECO:0000256" key="1">
    <source>
        <dbReference type="SAM" id="MobiDB-lite"/>
    </source>
</evidence>
<sequence>MQVTTKATPPPGFEFVPIGNPALMTACKELSREKGAMIFINTKEIDPNHLSHHVHRTGHHIREAIVDEARASLEHLPDGGVQANDGIPEPLPATQEEYTTQANAAILDLFPRIPHTDRQSIIAHAFNLASINQRPKPVGLCTDITLSRRAQLAVLAHIRHTHTRYDHLLKETTWQNARKVVESLCLDILVKWRGDEETGRDQLDEILREVVVISDSDSGESDDEDEEDDTEDSSIDEVMNPGQPTGPDHPYMGSWQGRPPREQPPSGRIQPPQSLQAPLPVIPGRDDRHMAIPQPTTGRKEQRGFKRYRAWEEAIRRNRDEDDDEDDDDDPRQPPPQHMLDNAVSSGPWTSYHSPVNAVPRLAAAGPAMGGVGNVPGSNGFVQPRPYTSLAPPASPPARNPGGDNVTLYPAEHRRTLVPSGQPHYNHAPPTTMMMDGLQDMLVPSIEPASPEAAMPPSFGQPTIGRWPLNLFLILLSSRALSRQFRYPSREPPWAQVGQDRNRVNFAWRTEAVFLKESTNRSTSTQVSLYPGRDRRLSLGLHTATGHHHHHN</sequence>
<protein>
    <submittedName>
        <fullName evidence="3">Uncharacterized conserved protein (DUF2293)</fullName>
    </submittedName>
</protein>
<dbReference type="InterPro" id="IPR018744">
    <property type="entry name" value="DUF2293"/>
</dbReference>
<dbReference type="EMBL" id="JAANYQ010000006">
    <property type="protein sequence ID" value="KAF4123761.1"/>
    <property type="molecule type" value="Genomic_DNA"/>
</dbReference>
<feature type="compositionally biased region" description="Basic and acidic residues" evidence="1">
    <location>
        <begin position="298"/>
        <end position="320"/>
    </location>
</feature>
<dbReference type="PROSITE" id="PS51257">
    <property type="entry name" value="PROKAR_LIPOPROTEIN"/>
    <property type="match status" value="1"/>
</dbReference>
<dbReference type="Proteomes" id="UP000749293">
    <property type="component" value="Unassembled WGS sequence"/>
</dbReference>
<evidence type="ECO:0000313" key="3">
    <source>
        <dbReference type="EMBL" id="KAF4123761.1"/>
    </source>
</evidence>
<feature type="region of interest" description="Disordered" evidence="1">
    <location>
        <begin position="211"/>
        <end position="352"/>
    </location>
</feature>
<dbReference type="PANTHER" id="PTHR38113">
    <property type="match status" value="1"/>
</dbReference>
<feature type="domain" description="DUF2293" evidence="2">
    <location>
        <begin position="105"/>
        <end position="193"/>
    </location>
</feature>
<name>A0A9P4YXW2_9HYPO</name>
<feature type="compositionally biased region" description="Acidic residues" evidence="1">
    <location>
        <begin position="217"/>
        <end position="235"/>
    </location>
</feature>
<organism evidence="3 4">
    <name type="scientific">Geosmithia morbida</name>
    <dbReference type="NCBI Taxonomy" id="1094350"/>
    <lineage>
        <taxon>Eukaryota</taxon>
        <taxon>Fungi</taxon>
        <taxon>Dikarya</taxon>
        <taxon>Ascomycota</taxon>
        <taxon>Pezizomycotina</taxon>
        <taxon>Sordariomycetes</taxon>
        <taxon>Hypocreomycetidae</taxon>
        <taxon>Hypocreales</taxon>
        <taxon>Bionectriaceae</taxon>
        <taxon>Geosmithia</taxon>
    </lineage>
</organism>
<evidence type="ECO:0000313" key="4">
    <source>
        <dbReference type="Proteomes" id="UP000749293"/>
    </source>
</evidence>
<dbReference type="PANTHER" id="PTHR38113:SF1">
    <property type="entry name" value="DUF2293 DOMAIN-CONTAINING PROTEIN"/>
    <property type="match status" value="1"/>
</dbReference>
<gene>
    <name evidence="3" type="ORF">GMORB2_6462</name>
</gene>
<feature type="region of interest" description="Disordered" evidence="1">
    <location>
        <begin position="376"/>
        <end position="403"/>
    </location>
</feature>
<dbReference type="Pfam" id="PF10056">
    <property type="entry name" value="DUF2293"/>
    <property type="match status" value="1"/>
</dbReference>